<dbReference type="Proteomes" id="UP001604336">
    <property type="component" value="Unassembled WGS sequence"/>
</dbReference>
<name>A0ABD1VX04_9LAMI</name>
<dbReference type="Pfam" id="PF13960">
    <property type="entry name" value="DUF4218"/>
    <property type="match status" value="1"/>
</dbReference>
<gene>
    <name evidence="2" type="ORF">Adt_02907</name>
</gene>
<reference evidence="3" key="1">
    <citation type="submission" date="2024-07" db="EMBL/GenBank/DDBJ databases">
        <title>Two chromosome-level genome assemblies of Korean endemic species Abeliophyllum distichum and Forsythia ovata (Oleaceae).</title>
        <authorList>
            <person name="Jang H."/>
        </authorList>
    </citation>
    <scope>NUCLEOTIDE SEQUENCE [LARGE SCALE GENOMIC DNA]</scope>
</reference>
<dbReference type="InterPro" id="IPR004242">
    <property type="entry name" value="Transposase_21"/>
</dbReference>
<accession>A0ABD1VX04</accession>
<protein>
    <submittedName>
        <fullName evidence="2">Transposon protein</fullName>
    </submittedName>
</protein>
<dbReference type="PANTHER" id="PTHR48258">
    <property type="entry name" value="DUF4218 DOMAIN-CONTAINING PROTEIN-RELATED"/>
    <property type="match status" value="1"/>
</dbReference>
<evidence type="ECO:0000313" key="3">
    <source>
        <dbReference type="Proteomes" id="UP001604336"/>
    </source>
</evidence>
<feature type="domain" description="DUF4218" evidence="1">
    <location>
        <begin position="172"/>
        <end position="284"/>
    </location>
</feature>
<keyword evidence="3" id="KW-1185">Reference proteome</keyword>
<evidence type="ECO:0000313" key="2">
    <source>
        <dbReference type="EMBL" id="KAL2541929.1"/>
    </source>
</evidence>
<organism evidence="2 3">
    <name type="scientific">Abeliophyllum distichum</name>
    <dbReference type="NCBI Taxonomy" id="126358"/>
    <lineage>
        <taxon>Eukaryota</taxon>
        <taxon>Viridiplantae</taxon>
        <taxon>Streptophyta</taxon>
        <taxon>Embryophyta</taxon>
        <taxon>Tracheophyta</taxon>
        <taxon>Spermatophyta</taxon>
        <taxon>Magnoliopsida</taxon>
        <taxon>eudicotyledons</taxon>
        <taxon>Gunneridae</taxon>
        <taxon>Pentapetalae</taxon>
        <taxon>asterids</taxon>
        <taxon>lamiids</taxon>
        <taxon>Lamiales</taxon>
        <taxon>Oleaceae</taxon>
        <taxon>Forsythieae</taxon>
        <taxon>Abeliophyllum</taxon>
    </lineage>
</organism>
<proteinExistence type="predicted"/>
<sequence>MHHSINGKAWRDFDMKHPLFASEIRNVRLGLASYGFNPFGDMSLAYNMWPVVVTVYNLPLWLCMKPEYIMLTLLILGPKAPGKDIDIFLRSLVDELKELWADEIDTRDTGINNRSVFKLRVALLWTVNDFPARSSLSGWSGQGYMACSMCNEDTSSVRVIEIIELCTFFKQLCARTVKVSDMMASHDHLALILCKFERIFSPTFFDIKILLEMYLSEEAIFGSPVHMRWMYPFERYLKKLKGYVRNRARPEGSIVEEYFVDEALTFCSRYLEDIGSRFNRPDRNEYASVPQTKLSIFQSQCRPLRKKSPSSFPTHVRNQEIFYILNNCYEVEPFLQEHRQELLNNGCPNIKLVHIRDFHGRFYRKVMLYMAYVVKGVRFLTYDRDIRKKNSEQQCVVPGTGVRFTTSSTRDTEATLWIEIFSLSVPMQVV</sequence>
<evidence type="ECO:0000259" key="1">
    <source>
        <dbReference type="Pfam" id="PF13960"/>
    </source>
</evidence>
<comment type="caution">
    <text evidence="2">The sequence shown here is derived from an EMBL/GenBank/DDBJ whole genome shotgun (WGS) entry which is preliminary data.</text>
</comment>
<dbReference type="EMBL" id="JBFOLK010000001">
    <property type="protein sequence ID" value="KAL2541929.1"/>
    <property type="molecule type" value="Genomic_DNA"/>
</dbReference>
<dbReference type="InterPro" id="IPR025452">
    <property type="entry name" value="DUF4218"/>
</dbReference>
<dbReference type="Pfam" id="PF02992">
    <property type="entry name" value="Transposase_21"/>
    <property type="match status" value="1"/>
</dbReference>
<dbReference type="AlphaFoldDB" id="A0ABD1VX04"/>